<sequence>MSIYDANNEGKHTTCTPPTNATSATNHSFEDHYHDRPVVYTPCTHSPLRVFSDGVPTGNQSSTHSPLRVFSDHAPARKQLGCTYSPGPITQSVERMNLASSKSASAVSWKMTDNAPIQPSEKQVKEKKLRRYKSRKEKDTNPKFTQKDYRNICTYIEDEVTYNHFF</sequence>
<evidence type="ECO:0000313" key="3">
    <source>
        <dbReference type="Proteomes" id="UP000765509"/>
    </source>
</evidence>
<feature type="compositionally biased region" description="Polar residues" evidence="1">
    <location>
        <begin position="13"/>
        <end position="27"/>
    </location>
</feature>
<comment type="caution">
    <text evidence="2">The sequence shown here is derived from an EMBL/GenBank/DDBJ whole genome shotgun (WGS) entry which is preliminary data.</text>
</comment>
<evidence type="ECO:0000256" key="1">
    <source>
        <dbReference type="SAM" id="MobiDB-lite"/>
    </source>
</evidence>
<keyword evidence="3" id="KW-1185">Reference proteome</keyword>
<gene>
    <name evidence="2" type="ORF">O181_071322</name>
</gene>
<protein>
    <submittedName>
        <fullName evidence="2">Uncharacterized protein</fullName>
    </submittedName>
</protein>
<dbReference type="AlphaFoldDB" id="A0A9Q3F4Y3"/>
<name>A0A9Q3F4Y3_9BASI</name>
<dbReference type="EMBL" id="AVOT02036989">
    <property type="protein sequence ID" value="MBW0531607.1"/>
    <property type="molecule type" value="Genomic_DNA"/>
</dbReference>
<evidence type="ECO:0000313" key="2">
    <source>
        <dbReference type="EMBL" id="MBW0531607.1"/>
    </source>
</evidence>
<organism evidence="2 3">
    <name type="scientific">Austropuccinia psidii MF-1</name>
    <dbReference type="NCBI Taxonomy" id="1389203"/>
    <lineage>
        <taxon>Eukaryota</taxon>
        <taxon>Fungi</taxon>
        <taxon>Dikarya</taxon>
        <taxon>Basidiomycota</taxon>
        <taxon>Pucciniomycotina</taxon>
        <taxon>Pucciniomycetes</taxon>
        <taxon>Pucciniales</taxon>
        <taxon>Sphaerophragmiaceae</taxon>
        <taxon>Austropuccinia</taxon>
    </lineage>
</organism>
<feature type="region of interest" description="Disordered" evidence="1">
    <location>
        <begin position="119"/>
        <end position="143"/>
    </location>
</feature>
<dbReference type="Proteomes" id="UP000765509">
    <property type="component" value="Unassembled WGS sequence"/>
</dbReference>
<feature type="region of interest" description="Disordered" evidence="1">
    <location>
        <begin position="1"/>
        <end position="28"/>
    </location>
</feature>
<feature type="compositionally biased region" description="Basic residues" evidence="1">
    <location>
        <begin position="125"/>
        <end position="135"/>
    </location>
</feature>
<reference evidence="2" key="1">
    <citation type="submission" date="2021-03" db="EMBL/GenBank/DDBJ databases">
        <title>Draft genome sequence of rust myrtle Austropuccinia psidii MF-1, a brazilian biotype.</title>
        <authorList>
            <person name="Quecine M.C."/>
            <person name="Pachon D.M.R."/>
            <person name="Bonatelli M.L."/>
            <person name="Correr F.H."/>
            <person name="Franceschini L.M."/>
            <person name="Leite T.F."/>
            <person name="Margarido G.R.A."/>
            <person name="Almeida C.A."/>
            <person name="Ferrarezi J.A."/>
            <person name="Labate C.A."/>
        </authorList>
    </citation>
    <scope>NUCLEOTIDE SEQUENCE</scope>
    <source>
        <strain evidence="2">MF-1</strain>
    </source>
</reference>
<accession>A0A9Q3F4Y3</accession>
<proteinExistence type="predicted"/>